<sequence>MQHQQARFLLVGEGNFSFSVHLYKERGCDTHIIATCYGSEESISEQAFTKSNVQFLRDKGAEVYFSVNCTKLKEYFLPAMRNFDRIYFNFPHCGKKAGIKKNRELLAMFFCSCADVLAEKGDVHVALCKGQGGTPADQPVREWHNSWQVVEMAAEAGFILSGIEPFDIRDVGGYKCTGYRNQDKSFCIEGAVNHIFTRSVPFLHSQPLICKVELEGEFMSCQIPQMFLDKINRNFLGINSKHPVRTINEKLIDGLGRSFAVQKANSSFPLVFKDPSASPSSDAFWMIPVAKSRPEIKSAASKNDPGTDQDLSWTLGQYYLRPSLLVFLHSIVKQRDFSPQSLLALSGLAFKKCKICVQVPPIFHEALFICALKENGEDAQLLMESLVGMLNSLLPSSDVKLASLNQEPESSEQKTFLPSPELFLLNPKHAVTVSCQGFDSGPKEFHVGTISTVRWQPPSVRQNMACVSLNLDLLAMCACGISDWRMLWTPDERFARQFSGGRLGLFQSFSLHPPTYVHDISFWLPEAETFREVQLHTIARHASLDTVTSVQLLDCFRLPGAAPTTSLCYRLTYRSCDKALSRPQAAAMQMELREELQRCLRVVVRSSGTKAGHVWAPEGSTAFKCLISARFCAALLSNISDCDETFNYWEPMHYLVYGKGFQTWEYSPVYAIRSYAYLAVCKKFGLHVSRLMLAFLILSTGMFCSASETVEEFPAVVLGVPTGVPMVAIDSHHYGKLVVAPLNIILYNVFTPHGPDLYGTEPWSFYFINGFLNFNVAFILALLALPLTCLMESLLQKFRVQNLGRPYWLTLSPMYIWFLIFFSQPHKEERFLYPIYPLICLCGAVGLSALQVRYHGPLDLYPEFHRIATDPTIHTVPEGRPVHICVGKEWYRFPSSFVLPENWQLQFIASEFRGQLPKPFAKGPGATRLIPTDMNDQNQEEPSRYFDLSKCHYLVDLDSPDEAPREPRYAANKEEWITIAYKPFLDSL</sequence>
<dbReference type="Pfam" id="PF10354">
    <property type="entry name" value="BMT5-like"/>
    <property type="match status" value="1"/>
</dbReference>
<keyword evidence="8 10" id="KW-1133">Transmembrane helix</keyword>
<dbReference type="EC" id="2.4.1.-" evidence="10"/>
<dbReference type="InterPro" id="IPR019446">
    <property type="entry name" value="BMT5-like"/>
</dbReference>
<feature type="transmembrane region" description="Helical" evidence="10">
    <location>
        <begin position="831"/>
        <end position="850"/>
    </location>
</feature>
<dbReference type="InterPro" id="IPR005121">
    <property type="entry name" value="Fdx_antiC-bd"/>
</dbReference>
<dbReference type="EMBL" id="AZIM01001015">
    <property type="protein sequence ID" value="ETE68450.1"/>
    <property type="molecule type" value="Genomic_DNA"/>
</dbReference>
<dbReference type="SMART" id="SM00896">
    <property type="entry name" value="FDX-ACB"/>
    <property type="match status" value="1"/>
</dbReference>
<dbReference type="SUPFAM" id="SSF54991">
    <property type="entry name" value="Anticodon-binding domain of PheRS"/>
    <property type="match status" value="1"/>
</dbReference>
<evidence type="ECO:0000256" key="7">
    <source>
        <dbReference type="ARBA" id="ARBA00022824"/>
    </source>
</evidence>
<evidence type="ECO:0000256" key="9">
    <source>
        <dbReference type="ARBA" id="ARBA00023136"/>
    </source>
</evidence>
<evidence type="ECO:0000256" key="1">
    <source>
        <dbReference type="ARBA" id="ARBA00004477"/>
    </source>
</evidence>
<feature type="domain" description="FDX-ACB" evidence="11">
    <location>
        <begin position="511"/>
        <end position="605"/>
    </location>
</feature>
<evidence type="ECO:0000256" key="2">
    <source>
        <dbReference type="ARBA" id="ARBA00004922"/>
    </source>
</evidence>
<comment type="similarity">
    <text evidence="3 10">Belongs to the glycosyltransferase 22 family.</text>
</comment>
<dbReference type="InterPro" id="IPR036690">
    <property type="entry name" value="Fdx_antiC-bd_sf"/>
</dbReference>
<dbReference type="InterPro" id="IPR045864">
    <property type="entry name" value="aa-tRNA-synth_II/BPL/LPL"/>
</dbReference>
<comment type="caution">
    <text evidence="12">The sequence shown here is derived from an EMBL/GenBank/DDBJ whole genome shotgun (WGS) entry which is preliminary data.</text>
</comment>
<dbReference type="GO" id="GO:0000026">
    <property type="term" value="F:alpha-1,2-mannosyltransferase activity"/>
    <property type="evidence" value="ECO:0007669"/>
    <property type="project" value="TreeGrafter"/>
</dbReference>
<evidence type="ECO:0000256" key="3">
    <source>
        <dbReference type="ARBA" id="ARBA00007063"/>
    </source>
</evidence>
<dbReference type="Pfam" id="PF03147">
    <property type="entry name" value="FDX-ACB"/>
    <property type="match status" value="1"/>
</dbReference>
<proteinExistence type="inferred from homology"/>
<dbReference type="GO" id="GO:0006487">
    <property type="term" value="P:protein N-linked glycosylation"/>
    <property type="evidence" value="ECO:0007669"/>
    <property type="project" value="TreeGrafter"/>
</dbReference>
<accession>V8P2B8</accession>
<dbReference type="PROSITE" id="PS51447">
    <property type="entry name" value="FDX_ACB"/>
    <property type="match status" value="1"/>
</dbReference>
<keyword evidence="6 10" id="KW-0812">Transmembrane</keyword>
<name>V8P2B8_OPHHA</name>
<comment type="subcellular location">
    <subcellularLocation>
        <location evidence="1 10">Endoplasmic reticulum membrane</location>
        <topology evidence="1 10">Multi-pass membrane protein</topology>
    </subcellularLocation>
</comment>
<evidence type="ECO:0000313" key="13">
    <source>
        <dbReference type="Proteomes" id="UP000018936"/>
    </source>
</evidence>
<evidence type="ECO:0000313" key="12">
    <source>
        <dbReference type="EMBL" id="ETE68450.1"/>
    </source>
</evidence>
<evidence type="ECO:0000256" key="8">
    <source>
        <dbReference type="ARBA" id="ARBA00022989"/>
    </source>
</evidence>
<dbReference type="UniPathway" id="UPA00378"/>
<dbReference type="GO" id="GO:0070042">
    <property type="term" value="F:rRNA (uridine-N3-)-methyltransferase activity"/>
    <property type="evidence" value="ECO:0007669"/>
    <property type="project" value="InterPro"/>
</dbReference>
<dbReference type="Pfam" id="PF03901">
    <property type="entry name" value="Glyco_transf_22"/>
    <property type="match status" value="3"/>
</dbReference>
<evidence type="ECO:0000256" key="4">
    <source>
        <dbReference type="ARBA" id="ARBA00022676"/>
    </source>
</evidence>
<evidence type="ECO:0000256" key="5">
    <source>
        <dbReference type="ARBA" id="ARBA00022679"/>
    </source>
</evidence>
<reference evidence="12 13" key="1">
    <citation type="journal article" date="2013" name="Proc. Natl. Acad. Sci. U.S.A.">
        <title>The king cobra genome reveals dynamic gene evolution and adaptation in the snake venom system.</title>
        <authorList>
            <person name="Vonk F.J."/>
            <person name="Casewell N.R."/>
            <person name="Henkel C.V."/>
            <person name="Heimberg A.M."/>
            <person name="Jansen H.J."/>
            <person name="McCleary R.J."/>
            <person name="Kerkkamp H.M."/>
            <person name="Vos R.A."/>
            <person name="Guerreiro I."/>
            <person name="Calvete J.J."/>
            <person name="Wuster W."/>
            <person name="Woods A.E."/>
            <person name="Logan J.M."/>
            <person name="Harrison R.A."/>
            <person name="Castoe T.A."/>
            <person name="de Koning A.P."/>
            <person name="Pollock D.D."/>
            <person name="Yandell M."/>
            <person name="Calderon D."/>
            <person name="Renjifo C."/>
            <person name="Currier R.B."/>
            <person name="Salgado D."/>
            <person name="Pla D."/>
            <person name="Sanz L."/>
            <person name="Hyder A.S."/>
            <person name="Ribeiro J.M."/>
            <person name="Arntzen J.W."/>
            <person name="van den Thillart G.E."/>
            <person name="Boetzer M."/>
            <person name="Pirovano W."/>
            <person name="Dirks R.P."/>
            <person name="Spaink H.P."/>
            <person name="Duboule D."/>
            <person name="McGlinn E."/>
            <person name="Kini R.M."/>
            <person name="Richardson M.K."/>
        </authorList>
    </citation>
    <scope>NUCLEOTIDE SEQUENCE</scope>
    <source>
        <tissue evidence="12">Blood</tissue>
    </source>
</reference>
<keyword evidence="4 10" id="KW-0328">Glycosyltransferase</keyword>
<keyword evidence="5" id="KW-0808">Transferase</keyword>
<feature type="non-terminal residue" evidence="12">
    <location>
        <position position="988"/>
    </location>
</feature>
<keyword evidence="13" id="KW-1185">Reference proteome</keyword>
<dbReference type="Gene3D" id="3.30.70.380">
    <property type="entry name" value="Ferrodoxin-fold anticodon-binding domain"/>
    <property type="match status" value="1"/>
</dbReference>
<feature type="transmembrane region" description="Helical" evidence="10">
    <location>
        <begin position="763"/>
        <end position="785"/>
    </location>
</feature>
<dbReference type="InterPro" id="IPR005599">
    <property type="entry name" value="GPI_mannosylTrfase"/>
</dbReference>
<dbReference type="GO" id="GO:0005789">
    <property type="term" value="C:endoplasmic reticulum membrane"/>
    <property type="evidence" value="ECO:0007669"/>
    <property type="project" value="UniProtKB-SubCell"/>
</dbReference>
<dbReference type="PANTHER" id="PTHR22760:SF2">
    <property type="entry name" value="ALPHA-1,2-MANNOSYLTRANSFERASE ALG9"/>
    <property type="match status" value="1"/>
</dbReference>
<comment type="pathway">
    <text evidence="2">Protein modification; protein glycosylation.</text>
</comment>
<keyword evidence="9 10" id="KW-0472">Membrane</keyword>
<evidence type="ECO:0000256" key="6">
    <source>
        <dbReference type="ARBA" id="ARBA00022692"/>
    </source>
</evidence>
<feature type="non-terminal residue" evidence="12">
    <location>
        <position position="1"/>
    </location>
</feature>
<comment type="caution">
    <text evidence="10">Lacks conserved residue(s) required for the propagation of feature annotation.</text>
</comment>
<dbReference type="GO" id="GO:0070475">
    <property type="term" value="P:rRNA base methylation"/>
    <property type="evidence" value="ECO:0007669"/>
    <property type="project" value="InterPro"/>
</dbReference>
<protein>
    <recommendedName>
        <fullName evidence="10">Mannosyltransferase</fullName>
        <ecNumber evidence="10">2.4.1.-</ecNumber>
    </recommendedName>
</protein>
<evidence type="ECO:0000256" key="10">
    <source>
        <dbReference type="RuleBase" id="RU363075"/>
    </source>
</evidence>
<keyword evidence="7 10" id="KW-0256">Endoplasmic reticulum</keyword>
<dbReference type="Proteomes" id="UP000018936">
    <property type="component" value="Unassembled WGS sequence"/>
</dbReference>
<dbReference type="OrthoDB" id="497541at2759"/>
<dbReference type="Gene3D" id="3.30.930.10">
    <property type="entry name" value="Bira Bifunctional Protein, Domain 2"/>
    <property type="match status" value="1"/>
</dbReference>
<dbReference type="FunFam" id="3.40.50.150:FF:000361">
    <property type="entry name" value="Ferredoxin-fold anticodon-binding domain-containing protein 1 homolog"/>
    <property type="match status" value="1"/>
</dbReference>
<evidence type="ECO:0000259" key="11">
    <source>
        <dbReference type="PROSITE" id="PS51447"/>
    </source>
</evidence>
<dbReference type="AlphaFoldDB" id="V8P2B8"/>
<organism evidence="12 13">
    <name type="scientific">Ophiophagus hannah</name>
    <name type="common">King cobra</name>
    <name type="synonym">Naja hannah</name>
    <dbReference type="NCBI Taxonomy" id="8665"/>
    <lineage>
        <taxon>Eukaryota</taxon>
        <taxon>Metazoa</taxon>
        <taxon>Chordata</taxon>
        <taxon>Craniata</taxon>
        <taxon>Vertebrata</taxon>
        <taxon>Euteleostomi</taxon>
        <taxon>Lepidosauria</taxon>
        <taxon>Squamata</taxon>
        <taxon>Bifurcata</taxon>
        <taxon>Unidentata</taxon>
        <taxon>Episquamata</taxon>
        <taxon>Toxicofera</taxon>
        <taxon>Serpentes</taxon>
        <taxon>Colubroidea</taxon>
        <taxon>Elapidae</taxon>
        <taxon>Elapinae</taxon>
        <taxon>Ophiophagus</taxon>
    </lineage>
</organism>
<dbReference type="PANTHER" id="PTHR22760">
    <property type="entry name" value="GLYCOSYLTRANSFERASE"/>
    <property type="match status" value="1"/>
</dbReference>
<feature type="transmembrane region" description="Helical" evidence="10">
    <location>
        <begin position="806"/>
        <end position="825"/>
    </location>
</feature>
<gene>
    <name evidence="12" type="primary">FDXACB1</name>
    <name evidence="12" type="ORF">L345_05766</name>
</gene>